<dbReference type="PANTHER" id="PTHR46663">
    <property type="entry name" value="DIGUANYLATE CYCLASE DGCT-RELATED"/>
    <property type="match status" value="1"/>
</dbReference>
<dbReference type="InterPro" id="IPR052163">
    <property type="entry name" value="DGC-Regulatory_Protein"/>
</dbReference>
<dbReference type="PANTHER" id="PTHR46663:SF2">
    <property type="entry name" value="GGDEF DOMAIN-CONTAINING PROTEIN"/>
    <property type="match status" value="1"/>
</dbReference>
<dbReference type="SMART" id="SM00267">
    <property type="entry name" value="GGDEF"/>
    <property type="match status" value="1"/>
</dbReference>
<dbReference type="SUPFAM" id="SSF55073">
    <property type="entry name" value="Nucleotide cyclase"/>
    <property type="match status" value="1"/>
</dbReference>
<evidence type="ECO:0000256" key="1">
    <source>
        <dbReference type="SAM" id="Phobius"/>
    </source>
</evidence>
<dbReference type="NCBIfam" id="TIGR00254">
    <property type="entry name" value="GGDEF"/>
    <property type="match status" value="1"/>
</dbReference>
<feature type="transmembrane region" description="Helical" evidence="1">
    <location>
        <begin position="60"/>
        <end position="76"/>
    </location>
</feature>
<feature type="domain" description="GGDEF" evidence="2">
    <location>
        <begin position="305"/>
        <end position="434"/>
    </location>
</feature>
<dbReference type="Pfam" id="PF00990">
    <property type="entry name" value="GGDEF"/>
    <property type="match status" value="1"/>
</dbReference>
<reference evidence="3 4" key="1">
    <citation type="submission" date="2021-01" db="EMBL/GenBank/DDBJ databases">
        <title>Whole genome shotgun sequence of Actinoplanes deccanensis NBRC 13994.</title>
        <authorList>
            <person name="Komaki H."/>
            <person name="Tamura T."/>
        </authorList>
    </citation>
    <scope>NUCLEOTIDE SEQUENCE [LARGE SCALE GENOMIC DNA]</scope>
    <source>
        <strain evidence="3 4">NBRC 13994</strain>
    </source>
</reference>
<dbReference type="InterPro" id="IPR043128">
    <property type="entry name" value="Rev_trsase/Diguanyl_cyclase"/>
</dbReference>
<name>A0ABQ3XV02_9ACTN</name>
<dbReference type="InterPro" id="IPR000160">
    <property type="entry name" value="GGDEF_dom"/>
</dbReference>
<feature type="transmembrane region" description="Helical" evidence="1">
    <location>
        <begin position="12"/>
        <end position="33"/>
    </location>
</feature>
<accession>A0ABQ3XV02</accession>
<feature type="transmembrane region" description="Helical" evidence="1">
    <location>
        <begin position="113"/>
        <end position="133"/>
    </location>
</feature>
<evidence type="ECO:0000313" key="4">
    <source>
        <dbReference type="Proteomes" id="UP000609879"/>
    </source>
</evidence>
<organism evidence="3 4">
    <name type="scientific">Paractinoplanes deccanensis</name>
    <dbReference type="NCBI Taxonomy" id="113561"/>
    <lineage>
        <taxon>Bacteria</taxon>
        <taxon>Bacillati</taxon>
        <taxon>Actinomycetota</taxon>
        <taxon>Actinomycetes</taxon>
        <taxon>Micromonosporales</taxon>
        <taxon>Micromonosporaceae</taxon>
        <taxon>Paractinoplanes</taxon>
    </lineage>
</organism>
<dbReference type="InterPro" id="IPR029787">
    <property type="entry name" value="Nucleotide_cyclase"/>
</dbReference>
<protein>
    <recommendedName>
        <fullName evidence="2">GGDEF domain-containing protein</fullName>
    </recommendedName>
</protein>
<keyword evidence="4" id="KW-1185">Reference proteome</keyword>
<keyword evidence="1" id="KW-0812">Transmembrane</keyword>
<evidence type="ECO:0000259" key="2">
    <source>
        <dbReference type="PROSITE" id="PS50887"/>
    </source>
</evidence>
<dbReference type="RefSeq" id="WP_203759527.1">
    <property type="nucleotide sequence ID" value="NZ_BAAABO010000004.1"/>
</dbReference>
<keyword evidence="1" id="KW-1133">Transmembrane helix</keyword>
<dbReference type="Gene3D" id="3.30.70.270">
    <property type="match status" value="1"/>
</dbReference>
<comment type="caution">
    <text evidence="3">The sequence shown here is derived from an EMBL/GenBank/DDBJ whole genome shotgun (WGS) entry which is preliminary data.</text>
</comment>
<dbReference type="Proteomes" id="UP000609879">
    <property type="component" value="Unassembled WGS sequence"/>
</dbReference>
<proteinExistence type="predicted"/>
<keyword evidence="1" id="KW-0472">Membrane</keyword>
<dbReference type="CDD" id="cd01949">
    <property type="entry name" value="GGDEF"/>
    <property type="match status" value="1"/>
</dbReference>
<evidence type="ECO:0000313" key="3">
    <source>
        <dbReference type="EMBL" id="GID71540.1"/>
    </source>
</evidence>
<gene>
    <name evidence="3" type="ORF">Ade02nite_01810</name>
</gene>
<dbReference type="EMBL" id="BOMI01000002">
    <property type="protein sequence ID" value="GID71540.1"/>
    <property type="molecule type" value="Genomic_DNA"/>
</dbReference>
<feature type="transmembrane region" description="Helical" evidence="1">
    <location>
        <begin position="83"/>
        <end position="101"/>
    </location>
</feature>
<dbReference type="PROSITE" id="PS50887">
    <property type="entry name" value="GGDEF"/>
    <property type="match status" value="1"/>
</dbReference>
<sequence>MPQLGNPGRSEAYVRLAAVAIVALLVLIILAYARERSPWWTVPLVPALIAVGGAGLRDPLGALALALASTVALSLYGSRTQWAARLLLASAAYPAAVAISPDSLGRHLSWHDGNVLALIPQLLLMAFLTRGIYRALRRQERAAAREALLAQAGSAMLGVTDVARIRETGRRTAEALVALHPGVALLVVRRDCRGRHIANLAGVPAGLRGRRLAELDDLKALLPGLRTWHFHALSADVEVAVAGRRAVPPEVMDAFRTLSHQVMLAEGGCLAHAELEHIAHHDHLTQLPNRAKFLRAVGAALAGPDPVALLNVDLDDFKQVNDSYGHAAGDELLMEIAARLASAAEGRGLAGRFGGDEFALLLTDPAEAPAVAARLCEHLSQPVRLTAATVTVGASIGVAVAEPGITAKELTRRADLAMYAAKTLGKNRTETYSASASGASHPLAA</sequence>